<keyword evidence="3" id="KW-1185">Reference proteome</keyword>
<evidence type="ECO:0000313" key="3">
    <source>
        <dbReference type="Proteomes" id="UP001603857"/>
    </source>
</evidence>
<evidence type="ECO:0000256" key="1">
    <source>
        <dbReference type="SAM" id="MobiDB-lite"/>
    </source>
</evidence>
<comment type="caution">
    <text evidence="2">The sequence shown here is derived from an EMBL/GenBank/DDBJ whole genome shotgun (WGS) entry which is preliminary data.</text>
</comment>
<feature type="region of interest" description="Disordered" evidence="1">
    <location>
        <begin position="42"/>
        <end position="66"/>
    </location>
</feature>
<protein>
    <submittedName>
        <fullName evidence="2">Uncharacterized protein</fullName>
    </submittedName>
</protein>
<dbReference type="EMBL" id="JBGMDY010000011">
    <property type="protein sequence ID" value="KAL2318748.1"/>
    <property type="molecule type" value="Genomic_DNA"/>
</dbReference>
<evidence type="ECO:0000313" key="2">
    <source>
        <dbReference type="EMBL" id="KAL2318748.1"/>
    </source>
</evidence>
<sequence length="66" mass="7955">MANKDMDKYYNALDKALMRFHTMKIEFDVRGQRDARWLGLMEVDNDGQEREEREEEPDGQEMEGRE</sequence>
<proteinExistence type="predicted"/>
<organism evidence="2 3">
    <name type="scientific">Flemingia macrophylla</name>
    <dbReference type="NCBI Taxonomy" id="520843"/>
    <lineage>
        <taxon>Eukaryota</taxon>
        <taxon>Viridiplantae</taxon>
        <taxon>Streptophyta</taxon>
        <taxon>Embryophyta</taxon>
        <taxon>Tracheophyta</taxon>
        <taxon>Spermatophyta</taxon>
        <taxon>Magnoliopsida</taxon>
        <taxon>eudicotyledons</taxon>
        <taxon>Gunneridae</taxon>
        <taxon>Pentapetalae</taxon>
        <taxon>rosids</taxon>
        <taxon>fabids</taxon>
        <taxon>Fabales</taxon>
        <taxon>Fabaceae</taxon>
        <taxon>Papilionoideae</taxon>
        <taxon>50 kb inversion clade</taxon>
        <taxon>NPAAA clade</taxon>
        <taxon>indigoferoid/millettioid clade</taxon>
        <taxon>Phaseoleae</taxon>
        <taxon>Flemingia</taxon>
    </lineage>
</organism>
<name>A0ABD1L5F1_9FABA</name>
<reference evidence="2 3" key="1">
    <citation type="submission" date="2024-08" db="EMBL/GenBank/DDBJ databases">
        <title>Insights into the chromosomal genome structure of Flemingia macrophylla.</title>
        <authorList>
            <person name="Ding Y."/>
            <person name="Zhao Y."/>
            <person name="Bi W."/>
            <person name="Wu M."/>
            <person name="Zhao G."/>
            <person name="Gong Y."/>
            <person name="Li W."/>
            <person name="Zhang P."/>
        </authorList>
    </citation>
    <scope>NUCLEOTIDE SEQUENCE [LARGE SCALE GENOMIC DNA]</scope>
    <source>
        <strain evidence="2">DYQJB</strain>
        <tissue evidence="2">Leaf</tissue>
    </source>
</reference>
<accession>A0ABD1L5F1</accession>
<dbReference type="Proteomes" id="UP001603857">
    <property type="component" value="Unassembled WGS sequence"/>
</dbReference>
<dbReference type="AlphaFoldDB" id="A0ABD1L5F1"/>
<feature type="compositionally biased region" description="Acidic residues" evidence="1">
    <location>
        <begin position="52"/>
        <end position="66"/>
    </location>
</feature>
<gene>
    <name evidence="2" type="ORF">Fmac_032624</name>
</gene>